<proteinExistence type="inferred from homology"/>
<dbReference type="NCBIfam" id="TIGR00656">
    <property type="entry name" value="asp_kin_monofn"/>
    <property type="match status" value="1"/>
</dbReference>
<protein>
    <recommendedName>
        <fullName evidence="7">Aspartokinase</fullName>
        <ecNumber evidence="7">2.7.2.4</ecNumber>
    </recommendedName>
</protein>
<dbReference type="GO" id="GO:0005524">
    <property type="term" value="F:ATP binding"/>
    <property type="evidence" value="ECO:0007669"/>
    <property type="project" value="UniProtKB-KW"/>
</dbReference>
<dbReference type="GO" id="GO:0004072">
    <property type="term" value="F:aspartate kinase activity"/>
    <property type="evidence" value="ECO:0007669"/>
    <property type="project" value="UniProtKB-EC"/>
</dbReference>
<evidence type="ECO:0000259" key="9">
    <source>
        <dbReference type="PROSITE" id="PS51671"/>
    </source>
</evidence>
<dbReference type="NCBIfam" id="NF004938">
    <property type="entry name" value="PRK06291.1"/>
    <property type="match status" value="1"/>
</dbReference>
<evidence type="ECO:0000256" key="3">
    <source>
        <dbReference type="ARBA" id="ARBA00022741"/>
    </source>
</evidence>
<dbReference type="PIRSF" id="PIRSF000726">
    <property type="entry name" value="Asp_kin"/>
    <property type="match status" value="1"/>
</dbReference>
<comment type="caution">
    <text evidence="10">The sequence shown here is derived from an EMBL/GenBank/DDBJ whole genome shotgun (WGS) entry which is preliminary data.</text>
</comment>
<evidence type="ECO:0000256" key="2">
    <source>
        <dbReference type="ARBA" id="ARBA00022679"/>
    </source>
</evidence>
<evidence type="ECO:0000313" key="10">
    <source>
        <dbReference type="EMBL" id="RZN65561.1"/>
    </source>
</evidence>
<dbReference type="InterPro" id="IPR036393">
    <property type="entry name" value="AceGlu_kinase-like_sf"/>
</dbReference>
<dbReference type="GO" id="GO:0009088">
    <property type="term" value="P:threonine biosynthetic process"/>
    <property type="evidence" value="ECO:0007669"/>
    <property type="project" value="UniProtKB-UniPathway"/>
</dbReference>
<comment type="pathway">
    <text evidence="8">Amino-acid biosynthesis; L-threonine biosynthesis; L-threonine from L-aspartate: step 1/5.</text>
</comment>
<dbReference type="AlphaFoldDB" id="A0A520KV63"/>
<dbReference type="GO" id="GO:0009090">
    <property type="term" value="P:homoserine biosynthetic process"/>
    <property type="evidence" value="ECO:0007669"/>
    <property type="project" value="TreeGrafter"/>
</dbReference>
<comment type="pathway">
    <text evidence="8">Amino-acid biosynthesis; L-lysine biosynthesis via DAP pathway; (S)-tetrahydrodipicolinate from L-aspartate: step 1/4.</text>
</comment>
<dbReference type="Pfam" id="PF00696">
    <property type="entry name" value="AA_kinase"/>
    <property type="match status" value="1"/>
</dbReference>
<evidence type="ECO:0000256" key="5">
    <source>
        <dbReference type="ARBA" id="ARBA00022840"/>
    </source>
</evidence>
<dbReference type="SUPFAM" id="SSF55021">
    <property type="entry name" value="ACT-like"/>
    <property type="match status" value="2"/>
</dbReference>
<accession>A0A520KV63</accession>
<gene>
    <name evidence="10" type="ORF">EF806_00405</name>
</gene>
<organism evidence="10 11">
    <name type="scientific">Methanoliparum thermophilum</name>
    <dbReference type="NCBI Taxonomy" id="2491083"/>
    <lineage>
        <taxon>Archaea</taxon>
        <taxon>Methanobacteriati</taxon>
        <taxon>Methanobacteriota</taxon>
        <taxon>Candidatus Methanoliparia</taxon>
        <taxon>Candidatus Methanoliparales</taxon>
        <taxon>Candidatus Methanoliparaceae</taxon>
        <taxon>Candidatus Methanoliparum</taxon>
    </lineage>
</organism>
<feature type="domain" description="ACT" evidence="9">
    <location>
        <begin position="338"/>
        <end position="415"/>
    </location>
</feature>
<keyword evidence="3" id="KW-0547">Nucleotide-binding</keyword>
<keyword evidence="5" id="KW-0067">ATP-binding</keyword>
<keyword evidence="2 7" id="KW-0808">Transferase</keyword>
<evidence type="ECO:0000313" key="11">
    <source>
        <dbReference type="Proteomes" id="UP000317158"/>
    </source>
</evidence>
<evidence type="ECO:0000256" key="4">
    <source>
        <dbReference type="ARBA" id="ARBA00022777"/>
    </source>
</evidence>
<dbReference type="CDD" id="cd04924">
    <property type="entry name" value="ACT_AK-Arch_2"/>
    <property type="match status" value="1"/>
</dbReference>
<dbReference type="PROSITE" id="PS00324">
    <property type="entry name" value="ASPARTOKINASE"/>
    <property type="match status" value="1"/>
</dbReference>
<keyword evidence="4 7" id="KW-0418">Kinase</keyword>
<dbReference type="InterPro" id="IPR002912">
    <property type="entry name" value="ACT_dom"/>
</dbReference>
<dbReference type="CDD" id="cd04921">
    <property type="entry name" value="ACT_AKi-HSDH-ThrA-like_1"/>
    <property type="match status" value="1"/>
</dbReference>
<dbReference type="PANTHER" id="PTHR21499:SF59">
    <property type="entry name" value="ASPARTOKINASE"/>
    <property type="match status" value="1"/>
</dbReference>
<keyword evidence="8" id="KW-0028">Amino-acid biosynthesis</keyword>
<dbReference type="InterPro" id="IPR018042">
    <property type="entry name" value="Aspartate_kinase_CS"/>
</dbReference>
<dbReference type="UniPathway" id="UPA00034">
    <property type="reaction ID" value="UER00015"/>
</dbReference>
<evidence type="ECO:0000256" key="8">
    <source>
        <dbReference type="RuleBase" id="RU004249"/>
    </source>
</evidence>
<dbReference type="Gene3D" id="3.30.2130.10">
    <property type="entry name" value="VC0802-like"/>
    <property type="match status" value="1"/>
</dbReference>
<dbReference type="SUPFAM" id="SSF53633">
    <property type="entry name" value="Carbamate kinase-like"/>
    <property type="match status" value="1"/>
</dbReference>
<dbReference type="EC" id="2.7.2.4" evidence="7"/>
<dbReference type="Pfam" id="PF22468">
    <property type="entry name" value="ACT_9"/>
    <property type="match status" value="2"/>
</dbReference>
<reference evidence="10 11" key="1">
    <citation type="journal article" date="2019" name="Nat. Microbiol.">
        <title>Wide diversity of methane and short-chain alkane metabolisms in uncultured archaea.</title>
        <authorList>
            <person name="Borrel G."/>
            <person name="Adam P.S."/>
            <person name="McKay L.J."/>
            <person name="Chen L.X."/>
            <person name="Sierra-Garcia I.N."/>
            <person name="Sieber C.M."/>
            <person name="Letourneur Q."/>
            <person name="Ghozlane A."/>
            <person name="Andersen G.L."/>
            <person name="Li W.J."/>
            <person name="Hallam S.J."/>
            <person name="Muyzer G."/>
            <person name="de Oliveira V.M."/>
            <person name="Inskeep W.P."/>
            <person name="Banfield J.F."/>
            <person name="Gribaldo S."/>
        </authorList>
    </citation>
    <scope>NUCLEOTIDE SEQUENCE [LARGE SCALE GENOMIC DNA]</scope>
    <source>
        <strain evidence="10">NM1a</strain>
    </source>
</reference>
<evidence type="ECO:0000256" key="6">
    <source>
        <dbReference type="ARBA" id="ARBA00047872"/>
    </source>
</evidence>
<evidence type="ECO:0000256" key="7">
    <source>
        <dbReference type="RuleBase" id="RU003448"/>
    </source>
</evidence>
<dbReference type="NCBIfam" id="TIGR00657">
    <property type="entry name" value="asp_kinases"/>
    <property type="match status" value="1"/>
</dbReference>
<dbReference type="InterPro" id="IPR001341">
    <property type="entry name" value="Asp_kinase"/>
</dbReference>
<dbReference type="PANTHER" id="PTHR21499">
    <property type="entry name" value="ASPARTATE KINASE"/>
    <property type="match status" value="1"/>
</dbReference>
<dbReference type="Gene3D" id="3.30.70.260">
    <property type="match status" value="1"/>
</dbReference>
<dbReference type="EMBL" id="RXIF01000002">
    <property type="protein sequence ID" value="RZN65561.1"/>
    <property type="molecule type" value="Genomic_DNA"/>
</dbReference>
<dbReference type="GO" id="GO:0005829">
    <property type="term" value="C:cytosol"/>
    <property type="evidence" value="ECO:0007669"/>
    <property type="project" value="TreeGrafter"/>
</dbReference>
<name>A0A520KV63_METT2</name>
<dbReference type="InterPro" id="IPR005260">
    <property type="entry name" value="Asp_kin_monofn"/>
</dbReference>
<dbReference type="InterPro" id="IPR001048">
    <property type="entry name" value="Asp/Glu/Uridylate_kinase"/>
</dbReference>
<evidence type="ECO:0000256" key="1">
    <source>
        <dbReference type="ARBA" id="ARBA00010122"/>
    </source>
</evidence>
<comment type="pathway">
    <text evidence="8">Amino-acid biosynthesis; L-methionine biosynthesis via de novo pathway; L-homoserine from L-aspartate: step 1/3.</text>
</comment>
<dbReference type="InterPro" id="IPR054352">
    <property type="entry name" value="ACT_Aspartokinase"/>
</dbReference>
<dbReference type="UniPathway" id="UPA00050">
    <property type="reaction ID" value="UER00461"/>
</dbReference>
<dbReference type="InterPro" id="IPR045865">
    <property type="entry name" value="ACT-like_dom_sf"/>
</dbReference>
<dbReference type="PROSITE" id="PS51671">
    <property type="entry name" value="ACT"/>
    <property type="match status" value="1"/>
</dbReference>
<comment type="similarity">
    <text evidence="1 7">Belongs to the aspartokinase family.</text>
</comment>
<comment type="catalytic activity">
    <reaction evidence="6 7">
        <text>L-aspartate + ATP = 4-phospho-L-aspartate + ADP</text>
        <dbReference type="Rhea" id="RHEA:23776"/>
        <dbReference type="ChEBI" id="CHEBI:29991"/>
        <dbReference type="ChEBI" id="CHEBI:30616"/>
        <dbReference type="ChEBI" id="CHEBI:57535"/>
        <dbReference type="ChEBI" id="CHEBI:456216"/>
        <dbReference type="EC" id="2.7.2.4"/>
    </reaction>
</comment>
<dbReference type="Proteomes" id="UP000317158">
    <property type="component" value="Unassembled WGS sequence"/>
</dbReference>
<dbReference type="UniPathway" id="UPA00051">
    <property type="reaction ID" value="UER00462"/>
</dbReference>
<sequence>MRIVMKFGGSSISNGEKIKNVSNIIKKYYENGKNEVVVVVSAFSGVTDSLISVAKDLSNDFFDETGIKNNISYKKEKIEDFIQKTRKIHISAIKDAIFDEDIQKSVIDKEEDILRELKNVLLGISYIGELTLRSLDYIMSFGERMSAPIVSASLRSLGINSMSYTGGEVGLITNDKFGDAKPLSSSYKLIRSNVETFLKEGVIVITGFIAKNKKGIITTLGRDGSDYTASIIGAAIDSDEIWIFTDVDGIMTADPDLIPDAQTIPLLSYLEAMELSYFGSSVIHPRTLEPAMNKNICVRIKNTFNPFKPGTAIVKEYEKSDKIVKAISCIKDVALVSVIGTGMIGMPGVAAKVFSALAKKDINVIMISQGSSEANISFVIKENHVEEAYNCLKEEFKDNLIKDIEYKRDVGIIAVVGAGMIGTPGVAAKVFSALAKKDINVIMISQGSSEANISFVIKENHVYDGVRALHKEFKLEIAEKTDFTS</sequence>
<dbReference type="Gene3D" id="3.40.1160.10">
    <property type="entry name" value="Acetylglutamate kinase-like"/>
    <property type="match status" value="1"/>
</dbReference>
<dbReference type="GO" id="GO:0009089">
    <property type="term" value="P:lysine biosynthetic process via diaminopimelate"/>
    <property type="evidence" value="ECO:0007669"/>
    <property type="project" value="UniProtKB-UniPathway"/>
</dbReference>